<dbReference type="NCBIfam" id="TIGR01838">
    <property type="entry name" value="PHA_synth_I"/>
    <property type="match status" value="1"/>
</dbReference>
<dbReference type="AlphaFoldDB" id="A0A0S2K4H2"/>
<dbReference type="InterPro" id="IPR010941">
    <property type="entry name" value="PhaC_N"/>
</dbReference>
<dbReference type="InterPro" id="IPR051321">
    <property type="entry name" value="PHA/PHB_synthase"/>
</dbReference>
<evidence type="ECO:0000313" key="9">
    <source>
        <dbReference type="Proteomes" id="UP000061457"/>
    </source>
</evidence>
<reference evidence="8 9" key="1">
    <citation type="submission" date="2015-11" db="EMBL/GenBank/DDBJ databases">
        <authorList>
            <person name="Zhang Y."/>
            <person name="Guo Z."/>
        </authorList>
    </citation>
    <scope>NUCLEOTIDE SEQUENCE [LARGE SCALE GENOMIC DNA]</scope>
    <source>
        <strain evidence="8 9">KCTC 12086</strain>
    </source>
</reference>
<keyword evidence="5" id="KW-0812">Transmembrane</keyword>
<dbReference type="Gene3D" id="3.40.50.1820">
    <property type="entry name" value="alpha/beta hydrolase"/>
    <property type="match status" value="1"/>
</dbReference>
<dbReference type="InterPro" id="IPR029058">
    <property type="entry name" value="AB_hydrolase_fold"/>
</dbReference>
<dbReference type="Pfam" id="PF00561">
    <property type="entry name" value="Abhydrolase_1"/>
    <property type="match status" value="1"/>
</dbReference>
<dbReference type="PANTHER" id="PTHR36837:SF5">
    <property type="entry name" value="POLY-3-HYDROXYBUTYRATE SYNTHASE"/>
    <property type="match status" value="1"/>
</dbReference>
<evidence type="ECO:0000256" key="5">
    <source>
        <dbReference type="SAM" id="Phobius"/>
    </source>
</evidence>
<name>A0A0S2K4H2_9GAMM</name>
<organism evidence="8 9">
    <name type="scientific">Pseudoalteromonas phenolica</name>
    <dbReference type="NCBI Taxonomy" id="161398"/>
    <lineage>
        <taxon>Bacteria</taxon>
        <taxon>Pseudomonadati</taxon>
        <taxon>Pseudomonadota</taxon>
        <taxon>Gammaproteobacteria</taxon>
        <taxon>Alteromonadales</taxon>
        <taxon>Pseudoalteromonadaceae</taxon>
        <taxon>Pseudoalteromonas</taxon>
    </lineage>
</organism>
<dbReference type="SUPFAM" id="SSF53474">
    <property type="entry name" value="alpha/beta-Hydrolases"/>
    <property type="match status" value="1"/>
</dbReference>
<feature type="transmembrane region" description="Helical" evidence="5">
    <location>
        <begin position="320"/>
        <end position="339"/>
    </location>
</feature>
<feature type="domain" description="Poly-beta-hydroxybutyrate polymerase N-terminal" evidence="7">
    <location>
        <begin position="99"/>
        <end position="270"/>
    </location>
</feature>
<evidence type="ECO:0000256" key="1">
    <source>
        <dbReference type="ARBA" id="ARBA00004496"/>
    </source>
</evidence>
<dbReference type="STRING" id="161398.PP2015_2471"/>
<dbReference type="Proteomes" id="UP000061457">
    <property type="component" value="Chromosome I"/>
</dbReference>
<dbReference type="GO" id="GO:0042619">
    <property type="term" value="P:poly-hydroxybutyrate biosynthetic process"/>
    <property type="evidence" value="ECO:0007669"/>
    <property type="project" value="InterPro"/>
</dbReference>
<dbReference type="EMBL" id="CP013187">
    <property type="protein sequence ID" value="ALO42963.1"/>
    <property type="molecule type" value="Genomic_DNA"/>
</dbReference>
<comment type="subcellular location">
    <subcellularLocation>
        <location evidence="1">Cytoplasm</location>
    </subcellularLocation>
</comment>
<evidence type="ECO:0000259" key="6">
    <source>
        <dbReference type="Pfam" id="PF00561"/>
    </source>
</evidence>
<gene>
    <name evidence="8" type="ORF">PP2015_2471</name>
</gene>
<evidence type="ECO:0000256" key="3">
    <source>
        <dbReference type="ARBA" id="ARBA00022679"/>
    </source>
</evidence>
<keyword evidence="5" id="KW-0472">Membrane</keyword>
<dbReference type="PATRIC" id="fig|161398.10.peg.2525"/>
<accession>A0A0S2K4H2</accession>
<dbReference type="GO" id="GO:0005737">
    <property type="term" value="C:cytoplasm"/>
    <property type="evidence" value="ECO:0007669"/>
    <property type="project" value="UniProtKB-SubCell"/>
</dbReference>
<protein>
    <submittedName>
        <fullName evidence="8">Polyhydroxyalkanoic acid synthase</fullName>
    </submittedName>
</protein>
<evidence type="ECO:0000256" key="4">
    <source>
        <dbReference type="ARBA" id="ARBA00023315"/>
    </source>
</evidence>
<dbReference type="Pfam" id="PF07167">
    <property type="entry name" value="PhaC_N"/>
    <property type="match status" value="1"/>
</dbReference>
<keyword evidence="4" id="KW-0012">Acyltransferase</keyword>
<dbReference type="KEGG" id="pphe:PP2015_2471"/>
<dbReference type="InterPro" id="IPR000073">
    <property type="entry name" value="AB_hydrolase_1"/>
</dbReference>
<evidence type="ECO:0000259" key="7">
    <source>
        <dbReference type="Pfam" id="PF07167"/>
    </source>
</evidence>
<evidence type="ECO:0000313" key="8">
    <source>
        <dbReference type="EMBL" id="ALO42963.1"/>
    </source>
</evidence>
<sequence length="589" mass="67390">MMKMDNDALNATMQSWWQQNQEIFNSFTQSLSQQSPVQQALNEQNSKDFTTWLQALSQQPETLIKNQTNWWQQQLQIMQNAMQAGDENIAPVISEERGDRRFKDEQWQQNPWFNYIKQSYLLFGESLLQNIRDTQGLDEKQKERLEFFARQTINSLAPSNFISTNPELLKLTLESKGENLVKGFELLKKDLAKSQDMLRISMTEEQAYKLGEDLATTPGRVVYQNHLFELIQYSATTEQVLETPLLIIPPYVNKYYILDLQQQNSMVKWAVDQGHTVFMMSWKNPDSSMAHISFEDYVVDGVVAALDAIEKHIGVTYVNAMGYCIGGTLLTTTLAYFTAKRMKQRIKSATLLTTLLDFAQPGEIGVFINEPTIAALEAYNTQNGVMHGHSLGTAFSMLRENSLYWNYYVNNYLKGKAPMNMDLLYWNGDSTNLPAVCHNFMLRNLYLENKLVEPKAISIRGAKIDLSKVKTPIYMLSTRDDHIALWQATFKGVQNTASPVTFVLGESGHIAGVINAPEANKYGYFFGPDVKGEAQDWFDKAQHQTGSWWPHWHQWLNNLNDTKVEARVTHTDEKPGIYNAPGEYVKVTL</sequence>
<keyword evidence="5" id="KW-1133">Transmembrane helix</keyword>
<keyword evidence="9" id="KW-1185">Reference proteome</keyword>
<dbReference type="InterPro" id="IPR010963">
    <property type="entry name" value="PHA_synth_I"/>
</dbReference>
<proteinExistence type="predicted"/>
<dbReference type="OrthoDB" id="7208816at2"/>
<evidence type="ECO:0000256" key="2">
    <source>
        <dbReference type="ARBA" id="ARBA00022490"/>
    </source>
</evidence>
<keyword evidence="2" id="KW-0963">Cytoplasm</keyword>
<dbReference type="PANTHER" id="PTHR36837">
    <property type="entry name" value="POLY(3-HYDROXYALKANOATE) POLYMERASE SUBUNIT PHAC"/>
    <property type="match status" value="1"/>
</dbReference>
<feature type="domain" description="AB hydrolase-1" evidence="6">
    <location>
        <begin position="271"/>
        <end position="510"/>
    </location>
</feature>
<keyword evidence="3" id="KW-0808">Transferase</keyword>
<dbReference type="GO" id="GO:0016746">
    <property type="term" value="F:acyltransferase activity"/>
    <property type="evidence" value="ECO:0007669"/>
    <property type="project" value="UniProtKB-KW"/>
</dbReference>